<name>A0A0S4LNV1_9BACT</name>
<keyword evidence="2" id="KW-1185">Reference proteome</keyword>
<accession>A0A0S4LNV1</accession>
<proteinExistence type="predicted"/>
<dbReference type="STRING" id="1742973.COMA2_50066"/>
<dbReference type="EMBL" id="CZPZ01000032">
    <property type="protein sequence ID" value="CUS38397.1"/>
    <property type="molecule type" value="Genomic_DNA"/>
</dbReference>
<dbReference type="AlphaFoldDB" id="A0A0S4LNV1"/>
<organism evidence="1 2">
    <name type="scientific">Candidatus Nitrospira nitrificans</name>
    <dbReference type="NCBI Taxonomy" id="1742973"/>
    <lineage>
        <taxon>Bacteria</taxon>
        <taxon>Pseudomonadati</taxon>
        <taxon>Nitrospirota</taxon>
        <taxon>Nitrospiria</taxon>
        <taxon>Nitrospirales</taxon>
        <taxon>Nitrospiraceae</taxon>
        <taxon>Nitrospira</taxon>
    </lineage>
</organism>
<evidence type="ECO:0000313" key="1">
    <source>
        <dbReference type="EMBL" id="CUS38397.1"/>
    </source>
</evidence>
<gene>
    <name evidence="1" type="ORF">COMA2_50066</name>
</gene>
<reference evidence="2" key="1">
    <citation type="submission" date="2015-10" db="EMBL/GenBank/DDBJ databases">
        <authorList>
            <person name="Luecker S."/>
            <person name="Luecker S."/>
        </authorList>
    </citation>
    <scope>NUCLEOTIDE SEQUENCE [LARGE SCALE GENOMIC DNA]</scope>
</reference>
<evidence type="ECO:0008006" key="3">
    <source>
        <dbReference type="Google" id="ProtNLM"/>
    </source>
</evidence>
<protein>
    <recommendedName>
        <fullName evidence="3">Transposase</fullName>
    </recommendedName>
</protein>
<dbReference type="Proteomes" id="UP000198736">
    <property type="component" value="Unassembled WGS sequence"/>
</dbReference>
<evidence type="ECO:0000313" key="2">
    <source>
        <dbReference type="Proteomes" id="UP000198736"/>
    </source>
</evidence>
<sequence>MQITTMGIDLAKQVFQVHGIDTHGAVVVKKRFTRSALPTFMANLPPCRVGMEVCGGANLEPTVPSVWA</sequence>